<dbReference type="PROSITE" id="PS51819">
    <property type="entry name" value="VOC"/>
    <property type="match status" value="1"/>
</dbReference>
<accession>A0ABD2ZFP5</accession>
<name>A0ABD2ZFP5_9GENT</name>
<gene>
    <name evidence="2" type="ORF">ACH5RR_020472</name>
</gene>
<dbReference type="AlphaFoldDB" id="A0ABD2ZFP5"/>
<organism evidence="2 3">
    <name type="scientific">Cinchona calisaya</name>
    <dbReference type="NCBI Taxonomy" id="153742"/>
    <lineage>
        <taxon>Eukaryota</taxon>
        <taxon>Viridiplantae</taxon>
        <taxon>Streptophyta</taxon>
        <taxon>Embryophyta</taxon>
        <taxon>Tracheophyta</taxon>
        <taxon>Spermatophyta</taxon>
        <taxon>Magnoliopsida</taxon>
        <taxon>eudicotyledons</taxon>
        <taxon>Gunneridae</taxon>
        <taxon>Pentapetalae</taxon>
        <taxon>asterids</taxon>
        <taxon>lamiids</taxon>
        <taxon>Gentianales</taxon>
        <taxon>Rubiaceae</taxon>
        <taxon>Cinchonoideae</taxon>
        <taxon>Cinchoneae</taxon>
        <taxon>Cinchona</taxon>
    </lineage>
</organism>
<sequence length="163" mass="17289">MAQEDAKNGVKEEVVFAAMKPRLYVEAPKAKDAVQFYKTAFGAEEVNRTVHPKRKAEQELPLLLSAELKLGYSSFLVTDLVTDDSLSPVKTEGSGGVTFCLETERVEAAVEKAVGAGAIPVDEAVGCGYGGSGGVVKQLKDPYGNVWLICAPPKEVVSADVEA</sequence>
<protein>
    <recommendedName>
        <fullName evidence="1">VOC domain-containing protein</fullName>
    </recommendedName>
</protein>
<evidence type="ECO:0000313" key="2">
    <source>
        <dbReference type="EMBL" id="KAL3517883.1"/>
    </source>
</evidence>
<dbReference type="Proteomes" id="UP001630127">
    <property type="component" value="Unassembled WGS sequence"/>
</dbReference>
<proteinExistence type="predicted"/>
<dbReference type="Pfam" id="PF22650">
    <property type="entry name" value="At5g48480-like_C"/>
    <property type="match status" value="1"/>
</dbReference>
<evidence type="ECO:0000313" key="3">
    <source>
        <dbReference type="Proteomes" id="UP001630127"/>
    </source>
</evidence>
<reference evidence="2 3" key="1">
    <citation type="submission" date="2024-11" db="EMBL/GenBank/DDBJ databases">
        <title>A near-complete genome assembly of Cinchona calisaya.</title>
        <authorList>
            <person name="Lian D.C."/>
            <person name="Zhao X.W."/>
            <person name="Wei L."/>
        </authorList>
    </citation>
    <scope>NUCLEOTIDE SEQUENCE [LARGE SCALE GENOMIC DNA]</scope>
    <source>
        <tissue evidence="2">Nenye</tissue>
    </source>
</reference>
<dbReference type="InterPro" id="IPR029068">
    <property type="entry name" value="Glyas_Bleomycin-R_OHBP_Dase"/>
</dbReference>
<dbReference type="PANTHER" id="PTHR34109:SF1">
    <property type="entry name" value="VOC DOMAIN-CONTAINING PROTEIN"/>
    <property type="match status" value="1"/>
</dbReference>
<keyword evidence="3" id="KW-1185">Reference proteome</keyword>
<feature type="domain" description="VOC" evidence="1">
    <location>
        <begin position="18"/>
        <end position="152"/>
    </location>
</feature>
<dbReference type="EMBL" id="JBJUIK010000009">
    <property type="protein sequence ID" value="KAL3517883.1"/>
    <property type="molecule type" value="Genomic_DNA"/>
</dbReference>
<dbReference type="PANTHER" id="PTHR34109">
    <property type="entry name" value="BNAUNNG04460D PROTEIN-RELATED"/>
    <property type="match status" value="1"/>
</dbReference>
<dbReference type="Gene3D" id="3.10.180.10">
    <property type="entry name" value="2,3-Dihydroxybiphenyl 1,2-Dioxygenase, domain 1"/>
    <property type="match status" value="1"/>
</dbReference>
<dbReference type="InterPro" id="IPR054575">
    <property type="entry name" value="At5g48480-like_C"/>
</dbReference>
<dbReference type="SUPFAM" id="SSF54593">
    <property type="entry name" value="Glyoxalase/Bleomycin resistance protein/Dihydroxybiphenyl dioxygenase"/>
    <property type="match status" value="1"/>
</dbReference>
<dbReference type="Pfam" id="PF22656">
    <property type="entry name" value="At5g48480-like_N"/>
    <property type="match status" value="1"/>
</dbReference>
<dbReference type="InterPro" id="IPR037523">
    <property type="entry name" value="VOC_core"/>
</dbReference>
<evidence type="ECO:0000259" key="1">
    <source>
        <dbReference type="PROSITE" id="PS51819"/>
    </source>
</evidence>
<comment type="caution">
    <text evidence="2">The sequence shown here is derived from an EMBL/GenBank/DDBJ whole genome shotgun (WGS) entry which is preliminary data.</text>
</comment>
<dbReference type="InterPro" id="IPR054576">
    <property type="entry name" value="At5g48480-like_N"/>
</dbReference>